<keyword evidence="3" id="KW-1185">Reference proteome</keyword>
<keyword evidence="1" id="KW-0812">Transmembrane</keyword>
<reference evidence="2 3" key="1">
    <citation type="submission" date="2011-02" db="EMBL/GenBank/DDBJ databases">
        <authorList>
            <person name="Muzny D."/>
            <person name="Qin X."/>
            <person name="Deng J."/>
            <person name="Jiang H."/>
            <person name="Liu Y."/>
            <person name="Qu J."/>
            <person name="Song X.-Z."/>
            <person name="Zhang L."/>
            <person name="Thornton R."/>
            <person name="Coyle M."/>
            <person name="Francisco L."/>
            <person name="Jackson L."/>
            <person name="Javaid M."/>
            <person name="Korchina V."/>
            <person name="Kovar C."/>
            <person name="Mata R."/>
            <person name="Mathew T."/>
            <person name="Ngo R."/>
            <person name="Nguyen L."/>
            <person name="Nguyen N."/>
            <person name="Okwuonu G."/>
            <person name="Ongeri F."/>
            <person name="Pham C."/>
            <person name="Simmons D."/>
            <person name="Wilczek-Boney K."/>
            <person name="Hale W."/>
            <person name="Jakkamsetti A."/>
            <person name="Pham P."/>
            <person name="Ruth R."/>
            <person name="San Lucas F."/>
            <person name="Warren J."/>
            <person name="Zhang J."/>
            <person name="Zhao Z."/>
            <person name="Zhou C."/>
            <person name="Zhu D."/>
            <person name="Lee S."/>
            <person name="Bess C."/>
            <person name="Blankenburg K."/>
            <person name="Forbes L."/>
            <person name="Fu Q."/>
            <person name="Gubbala S."/>
            <person name="Hirani K."/>
            <person name="Jayaseelan J.C."/>
            <person name="Lara F."/>
            <person name="Munidasa M."/>
            <person name="Palculict T."/>
            <person name="Patil S."/>
            <person name="Pu L.-L."/>
            <person name="Saada N."/>
            <person name="Tang L."/>
            <person name="Weissenberger G."/>
            <person name="Zhu Y."/>
            <person name="Hemphill L."/>
            <person name="Shang Y."/>
            <person name="Youmans B."/>
            <person name="Ayvaz T."/>
            <person name="Ross M."/>
            <person name="Santibanez J."/>
            <person name="Aqrawi P."/>
            <person name="Gross S."/>
            <person name="Joshi V."/>
            <person name="Fowler G."/>
            <person name="Nazareth L."/>
            <person name="Reid J."/>
            <person name="Worley K."/>
            <person name="Petrosino J."/>
            <person name="Highlander S."/>
            <person name="Gibbs R."/>
        </authorList>
    </citation>
    <scope>NUCLEOTIDE SEQUENCE [LARGE SCALE GENOMIC DNA]</scope>
    <source>
        <strain evidence="2 3">ATCC BAA-1200</strain>
    </source>
</reference>
<dbReference type="Pfam" id="PF06912">
    <property type="entry name" value="DUF1275"/>
    <property type="match status" value="1"/>
</dbReference>
<feature type="transmembrane region" description="Helical" evidence="1">
    <location>
        <begin position="158"/>
        <end position="177"/>
    </location>
</feature>
<accession>F2B8Q2</accession>
<feature type="transmembrane region" description="Helical" evidence="1">
    <location>
        <begin position="183"/>
        <end position="206"/>
    </location>
</feature>
<dbReference type="Proteomes" id="UP000004105">
    <property type="component" value="Unassembled WGS sequence"/>
</dbReference>
<dbReference type="HOGENOM" id="CLU_073333_0_0_4"/>
<feature type="transmembrane region" description="Helical" evidence="1">
    <location>
        <begin position="77"/>
        <end position="97"/>
    </location>
</feature>
<evidence type="ECO:0000313" key="3">
    <source>
        <dbReference type="Proteomes" id="UP000004105"/>
    </source>
</evidence>
<evidence type="ECO:0000313" key="2">
    <source>
        <dbReference type="EMBL" id="EGF12147.1"/>
    </source>
</evidence>
<dbReference type="PANTHER" id="PTHR37314:SF4">
    <property type="entry name" value="UPF0700 TRANSMEMBRANE PROTEIN YOAK"/>
    <property type="match status" value="1"/>
</dbReference>
<feature type="transmembrane region" description="Helical" evidence="1">
    <location>
        <begin position="279"/>
        <end position="299"/>
    </location>
</feature>
<protein>
    <recommendedName>
        <fullName evidence="4">DUF1275 domain-containing protein</fullName>
    </recommendedName>
</protein>
<dbReference type="EMBL" id="AFAY01000003">
    <property type="protein sequence ID" value="EGF12147.1"/>
    <property type="molecule type" value="Genomic_DNA"/>
</dbReference>
<dbReference type="AlphaFoldDB" id="F2B8Q2"/>
<dbReference type="InterPro" id="IPR010699">
    <property type="entry name" value="DUF1275"/>
</dbReference>
<sequence length="322" mass="35972">MRPSEKLFSDGLFRCSECPALIKIPLFSANPPRADMQQPPQPPQTRYRPYKPHTQPFWQADKPYLHDGQITDGRFRALGYIMSFIAGAINAGGFFAVQRYTSHITGAMSGAADAAFLGDWEGALVPLAVVIAFLLGAAHSNWTILWAKRHRFRSGYGLSMWLESFYLLVFGLLGVALSHYGKIFVPPTLLLLCFIMGMHNTVLTVLSGSVIRSTHMTGTVTDLGIELAKVLYYRRSDNPRLPDVRVNKPKMRLLLTLLAAFSCGGFIGAWGYHHLGYHFTLPVSALLLLFGAGSVGYDVKLRWRIYWRRKKRPNGKHGVISS</sequence>
<feature type="transmembrane region" description="Helical" evidence="1">
    <location>
        <begin position="123"/>
        <end position="146"/>
    </location>
</feature>
<dbReference type="PANTHER" id="PTHR37314">
    <property type="entry name" value="SLR0142 PROTEIN"/>
    <property type="match status" value="1"/>
</dbReference>
<keyword evidence="1" id="KW-1133">Transmembrane helix</keyword>
<comment type="caution">
    <text evidence="2">The sequence shown here is derived from an EMBL/GenBank/DDBJ whole genome shotgun (WGS) entry which is preliminary data.</text>
</comment>
<feature type="transmembrane region" description="Helical" evidence="1">
    <location>
        <begin position="253"/>
        <end position="273"/>
    </location>
</feature>
<dbReference type="STRING" id="267212.GCA_001063965_00993"/>
<gene>
    <name evidence="2" type="ORF">HMPREF9123_0127</name>
</gene>
<name>F2B8Q2_9NEIS</name>
<proteinExistence type="predicted"/>
<keyword evidence="1" id="KW-0472">Membrane</keyword>
<organism evidence="2 3">
    <name type="scientific">Neisseria bacilliformis ATCC BAA-1200</name>
    <dbReference type="NCBI Taxonomy" id="888742"/>
    <lineage>
        <taxon>Bacteria</taxon>
        <taxon>Pseudomonadati</taxon>
        <taxon>Pseudomonadota</taxon>
        <taxon>Betaproteobacteria</taxon>
        <taxon>Neisseriales</taxon>
        <taxon>Neisseriaceae</taxon>
        <taxon>Neisseria</taxon>
    </lineage>
</organism>
<evidence type="ECO:0000256" key="1">
    <source>
        <dbReference type="SAM" id="Phobius"/>
    </source>
</evidence>
<evidence type="ECO:0008006" key="4">
    <source>
        <dbReference type="Google" id="ProtNLM"/>
    </source>
</evidence>